<comment type="caution">
    <text evidence="3">The sequence shown here is derived from an EMBL/GenBank/DDBJ whole genome shotgun (WGS) entry which is preliminary data.</text>
</comment>
<keyword evidence="1" id="KW-0472">Membrane</keyword>
<proteinExistence type="predicted"/>
<evidence type="ECO:0000256" key="1">
    <source>
        <dbReference type="SAM" id="Phobius"/>
    </source>
</evidence>
<dbReference type="AlphaFoldDB" id="A0AAV1HZ12"/>
<dbReference type="EMBL" id="CAUYUE010000004">
    <property type="protein sequence ID" value="CAK0764773.1"/>
    <property type="molecule type" value="Genomic_DNA"/>
</dbReference>
<feature type="domain" description="ABM" evidence="2">
    <location>
        <begin position="44"/>
        <end position="139"/>
    </location>
</feature>
<dbReference type="PANTHER" id="PTHR40624">
    <property type="entry name" value="BIOSYNTHESIS MONOOXYGENASE, PUTATIVE (AFU_ORTHOLOGUE AFUA_1G12025)-RELATED"/>
    <property type="match status" value="1"/>
</dbReference>
<dbReference type="Gene3D" id="3.30.70.100">
    <property type="match status" value="1"/>
</dbReference>
<keyword evidence="1" id="KW-1133">Transmembrane helix</keyword>
<reference evidence="3 4" key="1">
    <citation type="submission" date="2023-10" db="EMBL/GenBank/DDBJ databases">
        <authorList>
            <person name="Maclean D."/>
            <person name="Macfadyen A."/>
        </authorList>
    </citation>
    <scope>NUCLEOTIDE SEQUENCE [LARGE SCALE GENOMIC DNA]</scope>
</reference>
<feature type="transmembrane region" description="Helical" evidence="1">
    <location>
        <begin position="6"/>
        <end position="26"/>
    </location>
</feature>
<evidence type="ECO:0000313" key="4">
    <source>
        <dbReference type="Proteomes" id="UP001314263"/>
    </source>
</evidence>
<dbReference type="SUPFAM" id="SSF54909">
    <property type="entry name" value="Dimeric alpha+beta barrel"/>
    <property type="match status" value="1"/>
</dbReference>
<evidence type="ECO:0000313" key="3">
    <source>
        <dbReference type="EMBL" id="CAK0764773.1"/>
    </source>
</evidence>
<dbReference type="Pfam" id="PF03992">
    <property type="entry name" value="ABM"/>
    <property type="match status" value="1"/>
</dbReference>
<organism evidence="3 4">
    <name type="scientific">Coccomyxa viridis</name>
    <dbReference type="NCBI Taxonomy" id="1274662"/>
    <lineage>
        <taxon>Eukaryota</taxon>
        <taxon>Viridiplantae</taxon>
        <taxon>Chlorophyta</taxon>
        <taxon>core chlorophytes</taxon>
        <taxon>Trebouxiophyceae</taxon>
        <taxon>Trebouxiophyceae incertae sedis</taxon>
        <taxon>Coccomyxaceae</taxon>
        <taxon>Coccomyxa</taxon>
    </lineage>
</organism>
<dbReference type="InterPro" id="IPR011008">
    <property type="entry name" value="Dimeric_a/b-barrel"/>
</dbReference>
<dbReference type="PANTHER" id="PTHR40624:SF1">
    <property type="entry name" value="BIOSYNTHESIS MONOOXYGENASE, PUTATIVE (AFU_ORTHOLOGUE AFUA_1G12025)-RELATED"/>
    <property type="match status" value="1"/>
</dbReference>
<sequence>MGSQSALQWIIPAFIALTTGAAAFYLGRTSTDSRRQGKKNKQAFLLLIQQEYKSIRDRDVFIDLFKPLAKYVTQHEPETLAYELAISDKDPHKLLVFERYSSKEALTEIHQKSLPFKKFKEQWAAANLEYTSKTGESYIEEDLGFM</sequence>
<dbReference type="PROSITE" id="PS51725">
    <property type="entry name" value="ABM"/>
    <property type="match status" value="1"/>
</dbReference>
<name>A0AAV1HZ12_9CHLO</name>
<dbReference type="Proteomes" id="UP001314263">
    <property type="component" value="Unassembled WGS sequence"/>
</dbReference>
<dbReference type="InterPro" id="IPR007138">
    <property type="entry name" value="ABM_dom"/>
</dbReference>
<keyword evidence="1" id="KW-0812">Transmembrane</keyword>
<gene>
    <name evidence="3" type="ORF">CVIRNUC_003192</name>
</gene>
<evidence type="ECO:0000259" key="2">
    <source>
        <dbReference type="PROSITE" id="PS51725"/>
    </source>
</evidence>
<protein>
    <recommendedName>
        <fullName evidence="2">ABM domain-containing protein</fullName>
    </recommendedName>
</protein>
<accession>A0AAV1HZ12</accession>
<keyword evidence="4" id="KW-1185">Reference proteome</keyword>